<name>A0A158KVA0_9BURK</name>
<proteinExistence type="inferred from homology"/>
<reference evidence="3" key="1">
    <citation type="submission" date="2016-01" db="EMBL/GenBank/DDBJ databases">
        <authorList>
            <person name="Peeters C."/>
        </authorList>
    </citation>
    <scope>NUCLEOTIDE SEQUENCE [LARGE SCALE GENOMIC DNA]</scope>
    <source>
        <strain evidence="3">LMG 22937</strain>
    </source>
</reference>
<keyword evidence="4" id="KW-1185">Reference proteome</keyword>
<comment type="caution">
    <text evidence="3">The sequence shown here is derived from an EMBL/GenBank/DDBJ whole genome shotgun (WGS) entry which is preliminary data.</text>
</comment>
<dbReference type="Pfam" id="PF05016">
    <property type="entry name" value="ParE_toxin"/>
    <property type="match status" value="1"/>
</dbReference>
<organism evidence="3 4">
    <name type="scientific">Caballeronia terrestris</name>
    <dbReference type="NCBI Taxonomy" id="1226301"/>
    <lineage>
        <taxon>Bacteria</taxon>
        <taxon>Pseudomonadati</taxon>
        <taxon>Pseudomonadota</taxon>
        <taxon>Betaproteobacteria</taxon>
        <taxon>Burkholderiales</taxon>
        <taxon>Burkholderiaceae</taxon>
        <taxon>Caballeronia</taxon>
    </lineage>
</organism>
<comment type="similarity">
    <text evidence="2">Belongs to the RelE toxin family.</text>
</comment>
<dbReference type="InterPro" id="IPR007712">
    <property type="entry name" value="RelE/ParE_toxin"/>
</dbReference>
<evidence type="ECO:0000313" key="3">
    <source>
        <dbReference type="EMBL" id="SAL84341.1"/>
    </source>
</evidence>
<dbReference type="InterPro" id="IPR028344">
    <property type="entry name" value="ParE1/4"/>
</dbReference>
<accession>A0A158KVA0</accession>
<dbReference type="AlphaFoldDB" id="A0A158KVA0"/>
<dbReference type="Gene3D" id="3.30.2310.20">
    <property type="entry name" value="RelE-like"/>
    <property type="match status" value="1"/>
</dbReference>
<gene>
    <name evidence="3" type="ORF">AWB67_06654</name>
</gene>
<dbReference type="PIRSF" id="PIRSF029218">
    <property type="entry name" value="ParE"/>
    <property type="match status" value="1"/>
</dbReference>
<sequence>MKSFVLSPAAEIDLDDIWDYSVEKWGECQAERYVRMIQDTIIGLTDGTQFSHSAQHVRPDYCKVLVGSHVLFFKEDEKVIDVVRILHQRMDPSSHLSEH</sequence>
<dbReference type="EMBL" id="FCOL02000122">
    <property type="protein sequence ID" value="SAL84341.1"/>
    <property type="molecule type" value="Genomic_DNA"/>
</dbReference>
<evidence type="ECO:0000256" key="2">
    <source>
        <dbReference type="PIRNR" id="PIRNR029218"/>
    </source>
</evidence>
<dbReference type="RefSeq" id="WP_087660242.1">
    <property type="nucleotide sequence ID" value="NZ_FCOL02000122.1"/>
</dbReference>
<protein>
    <recommendedName>
        <fullName evidence="2">Toxin</fullName>
    </recommendedName>
</protein>
<keyword evidence="1" id="KW-1277">Toxin-antitoxin system</keyword>
<dbReference type="InterPro" id="IPR035093">
    <property type="entry name" value="RelE/ParE_toxin_dom_sf"/>
</dbReference>
<evidence type="ECO:0000313" key="4">
    <source>
        <dbReference type="Proteomes" id="UP000054925"/>
    </source>
</evidence>
<dbReference type="Proteomes" id="UP000054925">
    <property type="component" value="Unassembled WGS sequence"/>
</dbReference>
<evidence type="ECO:0000256" key="1">
    <source>
        <dbReference type="ARBA" id="ARBA00022649"/>
    </source>
</evidence>
<dbReference type="OrthoDB" id="516834at2"/>